<proteinExistence type="predicted"/>
<keyword evidence="2" id="KW-1185">Reference proteome</keyword>
<evidence type="ECO:0000313" key="1">
    <source>
        <dbReference type="EMBL" id="ADI65678.1"/>
    </source>
</evidence>
<organism evidence="1 2">
    <name type="scientific">Nostoc azollae (strain 0708)</name>
    <name type="common">Anabaena azollae (strain 0708)</name>
    <dbReference type="NCBI Taxonomy" id="551115"/>
    <lineage>
        <taxon>Bacteria</taxon>
        <taxon>Bacillati</taxon>
        <taxon>Cyanobacteriota</taxon>
        <taxon>Cyanophyceae</taxon>
        <taxon>Nostocales</taxon>
        <taxon>Nostocaceae</taxon>
        <taxon>Trichormus</taxon>
    </lineage>
</organism>
<dbReference type="AlphaFoldDB" id="D7DWL5"/>
<name>D7DWL5_NOSA0</name>
<reference evidence="1 2" key="1">
    <citation type="journal article" date="2010" name="PLoS ONE">
        <title>Genome erosion in a nitrogen-fixing vertically transmitted endosymbiotic multicellular cyanobacterium.</title>
        <authorList>
            <person name="Ran L."/>
            <person name="Larsson J."/>
            <person name="Vigil-Stenman T."/>
            <person name="Nylander J.A."/>
            <person name="Ininbergs K."/>
            <person name="Zheng W.W."/>
            <person name="Lapidus A."/>
            <person name="Lowry S."/>
            <person name="Haselkorn R."/>
            <person name="Bergman B."/>
        </authorList>
    </citation>
    <scope>NUCLEOTIDE SEQUENCE [LARGE SCALE GENOMIC DNA]</scope>
    <source>
        <strain evidence="1 2">0708</strain>
    </source>
</reference>
<dbReference type="HOGENOM" id="CLU_3382931_0_0_3"/>
<dbReference type="EMBL" id="CP002059">
    <property type="protein sequence ID" value="ADI65678.1"/>
    <property type="molecule type" value="Genomic_DNA"/>
</dbReference>
<dbReference type="Proteomes" id="UP000001511">
    <property type="component" value="Chromosome"/>
</dbReference>
<accession>D7DWL5</accession>
<protein>
    <submittedName>
        <fullName evidence="1">Uncharacterized protein</fullName>
    </submittedName>
</protein>
<gene>
    <name evidence="1" type="ordered locus">Aazo_4328</name>
</gene>
<dbReference type="KEGG" id="naz:Aazo_4328"/>
<sequence length="33" mass="3625">MNNLEYSTVTDGSLGGRGTVFPGRTHVDMVHIY</sequence>
<evidence type="ECO:0000313" key="2">
    <source>
        <dbReference type="Proteomes" id="UP000001511"/>
    </source>
</evidence>